<comment type="caution">
    <text evidence="1">The sequence shown here is derived from an EMBL/GenBank/DDBJ whole genome shotgun (WGS) entry which is preliminary data.</text>
</comment>
<reference evidence="1 2" key="1">
    <citation type="journal article" date="2022" name="DNA Res.">
        <title>Chromosomal-level genome assembly of the orchid tree Bauhinia variegata (Leguminosae; Cercidoideae) supports the allotetraploid origin hypothesis of Bauhinia.</title>
        <authorList>
            <person name="Zhong Y."/>
            <person name="Chen Y."/>
            <person name="Zheng D."/>
            <person name="Pang J."/>
            <person name="Liu Y."/>
            <person name="Luo S."/>
            <person name="Meng S."/>
            <person name="Qian L."/>
            <person name="Wei D."/>
            <person name="Dai S."/>
            <person name="Zhou R."/>
        </authorList>
    </citation>
    <scope>NUCLEOTIDE SEQUENCE [LARGE SCALE GENOMIC DNA]</scope>
    <source>
        <strain evidence="1">BV-YZ2020</strain>
    </source>
</reference>
<organism evidence="1 2">
    <name type="scientific">Bauhinia variegata</name>
    <name type="common">Purple orchid tree</name>
    <name type="synonym">Phanera variegata</name>
    <dbReference type="NCBI Taxonomy" id="167791"/>
    <lineage>
        <taxon>Eukaryota</taxon>
        <taxon>Viridiplantae</taxon>
        <taxon>Streptophyta</taxon>
        <taxon>Embryophyta</taxon>
        <taxon>Tracheophyta</taxon>
        <taxon>Spermatophyta</taxon>
        <taxon>Magnoliopsida</taxon>
        <taxon>eudicotyledons</taxon>
        <taxon>Gunneridae</taxon>
        <taxon>Pentapetalae</taxon>
        <taxon>rosids</taxon>
        <taxon>fabids</taxon>
        <taxon>Fabales</taxon>
        <taxon>Fabaceae</taxon>
        <taxon>Cercidoideae</taxon>
        <taxon>Cercideae</taxon>
        <taxon>Bauhiniinae</taxon>
        <taxon>Bauhinia</taxon>
    </lineage>
</organism>
<keyword evidence="2" id="KW-1185">Reference proteome</keyword>
<proteinExistence type="predicted"/>
<name>A0ACB9PHG4_BAUVA</name>
<evidence type="ECO:0000313" key="1">
    <source>
        <dbReference type="EMBL" id="KAI4345995.1"/>
    </source>
</evidence>
<dbReference type="EMBL" id="CM039430">
    <property type="protein sequence ID" value="KAI4345995.1"/>
    <property type="molecule type" value="Genomic_DNA"/>
</dbReference>
<sequence>MENGKVAMELSPLISNLSYILKELKGQHENCKQKIEEMEALRQDSISHFEDAFSNTPLEMSELMKRFMYSKDGGASLIDGSINSEVSISINLC</sequence>
<protein>
    <submittedName>
        <fullName evidence="1">Uncharacterized protein</fullName>
    </submittedName>
</protein>
<evidence type="ECO:0000313" key="2">
    <source>
        <dbReference type="Proteomes" id="UP000828941"/>
    </source>
</evidence>
<dbReference type="Proteomes" id="UP000828941">
    <property type="component" value="Chromosome 5"/>
</dbReference>
<gene>
    <name evidence="1" type="ORF">L6164_013078</name>
</gene>
<accession>A0ACB9PHG4</accession>